<evidence type="ECO:0000313" key="8">
    <source>
        <dbReference type="Proteomes" id="UP001328107"/>
    </source>
</evidence>
<evidence type="ECO:0000313" key="7">
    <source>
        <dbReference type="EMBL" id="GMR51755.1"/>
    </source>
</evidence>
<gene>
    <name evidence="7" type="ORF">PMAYCL1PPCAC_21950</name>
</gene>
<keyword evidence="8" id="KW-1185">Reference proteome</keyword>
<evidence type="ECO:0000256" key="4">
    <source>
        <dbReference type="ARBA" id="ARBA00022989"/>
    </source>
</evidence>
<feature type="transmembrane region" description="Helical" evidence="6">
    <location>
        <begin position="24"/>
        <end position="46"/>
    </location>
</feature>
<keyword evidence="2" id="KW-0813">Transport</keyword>
<dbReference type="PANTHER" id="PTHR11660:SF69">
    <property type="entry name" value="SOLUTE CARRIER FAMILY 40 MEMBER"/>
    <property type="match status" value="1"/>
</dbReference>
<reference evidence="8" key="1">
    <citation type="submission" date="2022-10" db="EMBL/GenBank/DDBJ databases">
        <title>Genome assembly of Pristionchus species.</title>
        <authorList>
            <person name="Yoshida K."/>
            <person name="Sommer R.J."/>
        </authorList>
    </citation>
    <scope>NUCLEOTIDE SEQUENCE [LARGE SCALE GENOMIC DNA]</scope>
    <source>
        <strain evidence="8">RS5460</strain>
    </source>
</reference>
<comment type="subcellular location">
    <subcellularLocation>
        <location evidence="1">Membrane</location>
        <topology evidence="1">Multi-pass membrane protein</topology>
    </subcellularLocation>
</comment>
<dbReference type="GO" id="GO:0016020">
    <property type="term" value="C:membrane"/>
    <property type="evidence" value="ECO:0007669"/>
    <property type="project" value="UniProtKB-SubCell"/>
</dbReference>
<evidence type="ECO:0000256" key="1">
    <source>
        <dbReference type="ARBA" id="ARBA00004141"/>
    </source>
</evidence>
<evidence type="ECO:0000256" key="2">
    <source>
        <dbReference type="ARBA" id="ARBA00022448"/>
    </source>
</evidence>
<protein>
    <submittedName>
        <fullName evidence="7">Uncharacterized protein</fullName>
    </submittedName>
</protein>
<organism evidence="7 8">
    <name type="scientific">Pristionchus mayeri</name>
    <dbReference type="NCBI Taxonomy" id="1317129"/>
    <lineage>
        <taxon>Eukaryota</taxon>
        <taxon>Metazoa</taxon>
        <taxon>Ecdysozoa</taxon>
        <taxon>Nematoda</taxon>
        <taxon>Chromadorea</taxon>
        <taxon>Rhabditida</taxon>
        <taxon>Rhabditina</taxon>
        <taxon>Diplogasteromorpha</taxon>
        <taxon>Diplogasteroidea</taxon>
        <taxon>Neodiplogasteridae</taxon>
        <taxon>Pristionchus</taxon>
    </lineage>
</organism>
<keyword evidence="3 6" id="KW-0812">Transmembrane</keyword>
<name>A0AAN5CWG9_9BILA</name>
<keyword evidence="5 6" id="KW-0472">Membrane</keyword>
<proteinExistence type="predicted"/>
<comment type="caution">
    <text evidence="7">The sequence shown here is derived from an EMBL/GenBank/DDBJ whole genome shotgun (WGS) entry which is preliminary data.</text>
</comment>
<dbReference type="PANTHER" id="PTHR11660">
    <property type="entry name" value="SOLUTE CARRIER FAMILY 40 MEMBER"/>
    <property type="match status" value="1"/>
</dbReference>
<evidence type="ECO:0000256" key="5">
    <source>
        <dbReference type="ARBA" id="ARBA00023136"/>
    </source>
</evidence>
<dbReference type="GO" id="GO:0005381">
    <property type="term" value="F:iron ion transmembrane transporter activity"/>
    <property type="evidence" value="ECO:0007669"/>
    <property type="project" value="InterPro"/>
</dbReference>
<feature type="non-terminal residue" evidence="7">
    <location>
        <position position="69"/>
    </location>
</feature>
<keyword evidence="4 6" id="KW-1133">Transmembrane helix</keyword>
<dbReference type="Proteomes" id="UP001328107">
    <property type="component" value="Unassembled WGS sequence"/>
</dbReference>
<evidence type="ECO:0000256" key="3">
    <source>
        <dbReference type="ARBA" id="ARBA00022692"/>
    </source>
</evidence>
<evidence type="ECO:0000256" key="6">
    <source>
        <dbReference type="SAM" id="Phobius"/>
    </source>
</evidence>
<accession>A0AAN5CWG9</accession>
<feature type="non-terminal residue" evidence="7">
    <location>
        <position position="1"/>
    </location>
</feature>
<dbReference type="InterPro" id="IPR009716">
    <property type="entry name" value="Ferroportin-1"/>
</dbReference>
<dbReference type="EMBL" id="BTRK01000005">
    <property type="protein sequence ID" value="GMR51755.1"/>
    <property type="molecule type" value="Genomic_DNA"/>
</dbReference>
<sequence>QNAICQTFSVLKDALVIVLPSPSTYGICIVAAYSFNVAGCCSYLYYIVKSSAVNRKAPKDEEMKTYSKE</sequence>
<dbReference type="AlphaFoldDB" id="A0AAN5CWG9"/>